<evidence type="ECO:0000256" key="1">
    <source>
        <dbReference type="SAM" id="MobiDB-lite"/>
    </source>
</evidence>
<dbReference type="Proteomes" id="UP001281003">
    <property type="component" value="Unassembled WGS sequence"/>
</dbReference>
<accession>A0AAE0PLK4</accession>
<proteinExistence type="predicted"/>
<dbReference type="AlphaFoldDB" id="A0AAE0PLK4"/>
<comment type="caution">
    <text evidence="2">The sequence shown here is derived from an EMBL/GenBank/DDBJ whole genome shotgun (WGS) entry which is preliminary data.</text>
</comment>
<gene>
    <name evidence="2" type="ORF">B0T20DRAFT_345907</name>
</gene>
<reference evidence="2" key="2">
    <citation type="submission" date="2023-07" db="EMBL/GenBank/DDBJ databases">
        <authorList>
            <consortium name="Lawrence Berkeley National Laboratory"/>
            <person name="Haridas S."/>
            <person name="Hensen N."/>
            <person name="Bonometti L."/>
            <person name="Westerberg I."/>
            <person name="Brannstrom I.O."/>
            <person name="Guillou S."/>
            <person name="Cros-Aarteil S."/>
            <person name="Calhoun S."/>
            <person name="Kuo A."/>
            <person name="Mondo S."/>
            <person name="Pangilinan J."/>
            <person name="Riley R."/>
            <person name="LaButti K."/>
            <person name="Andreopoulos B."/>
            <person name="Lipzen A."/>
            <person name="Chen C."/>
            <person name="Yanf M."/>
            <person name="Daum C."/>
            <person name="Ng V."/>
            <person name="Clum A."/>
            <person name="Steindorff A."/>
            <person name="Ohm R."/>
            <person name="Martin F."/>
            <person name="Silar P."/>
            <person name="Natvig D."/>
            <person name="Lalanne C."/>
            <person name="Gautier V."/>
            <person name="Ament-velasquez S.L."/>
            <person name="Kruys A."/>
            <person name="Hutchinson M.I."/>
            <person name="Powell A.J."/>
            <person name="Barry K."/>
            <person name="Miller A.N."/>
            <person name="Grigoriev I.V."/>
            <person name="Debuchy R."/>
            <person name="Gladieux P."/>
            <person name="Thoren M.H."/>
            <person name="Johannesson H."/>
        </authorList>
    </citation>
    <scope>NUCLEOTIDE SEQUENCE</scope>
    <source>
        <strain evidence="2">FGSC 1904</strain>
    </source>
</reference>
<evidence type="ECO:0000313" key="2">
    <source>
        <dbReference type="EMBL" id="KAK3402268.1"/>
    </source>
</evidence>
<feature type="region of interest" description="Disordered" evidence="1">
    <location>
        <begin position="116"/>
        <end position="139"/>
    </location>
</feature>
<dbReference type="EMBL" id="JAUTDP010000002">
    <property type="protein sequence ID" value="KAK3402268.1"/>
    <property type="molecule type" value="Genomic_DNA"/>
</dbReference>
<name>A0AAE0PLK4_SORBR</name>
<sequence>MGLTSAPVEIILYILQSCDNFTELRALVLWHVAPKVIPGFGWALLAVRATDLVHDAHRNGTLPPEISPGELAGELRKPSLRELDSVLGLHHFVQCVELRYCHDHLTINETYNRPEIQPQNLWPEDRKPPPPINTPEDRGEGMRVWTERFHTAAYTSLLMGAVFTRAYNQPFYPAKVTAAQSSSYSSSNGTSSRTEDQLRRTLWAFMRNSHLGFSDEGQHRLTADEEILEYLRRFPVYDLNDELGNQEKVFGPFIDWFVGFTISQYNNAKPKPATRDPSRPDVELEIKRLEAALDRGEDVDRCPELPGNAFMDWPRDGTLLSESFPPSFVGTPAEGETVVWAAMQVVHIFEFILTCVTRPDGKRFFGRTCTAKVVLFGIFEAEEVLMQADVKRSTEEQLVAHSPPTLPSPSSLYLDSEEPAKEFLDIPLVLDDLYNYSGIANQNDSFNTPPPPLQIFTFMLRHDFNLQFCQIMFSIFLRTPQTYWLFKKRATIFAHGHELVPERNVLDYTNGMEFLEPYETPNLYYEDPNDFEDAYLGNPRTWEPDYAFFEEFYSGI</sequence>
<organism evidence="2 3">
    <name type="scientific">Sordaria brevicollis</name>
    <dbReference type="NCBI Taxonomy" id="83679"/>
    <lineage>
        <taxon>Eukaryota</taxon>
        <taxon>Fungi</taxon>
        <taxon>Dikarya</taxon>
        <taxon>Ascomycota</taxon>
        <taxon>Pezizomycotina</taxon>
        <taxon>Sordariomycetes</taxon>
        <taxon>Sordariomycetidae</taxon>
        <taxon>Sordariales</taxon>
        <taxon>Sordariaceae</taxon>
        <taxon>Sordaria</taxon>
    </lineage>
</organism>
<protein>
    <submittedName>
        <fullName evidence="2">Uncharacterized protein</fullName>
    </submittedName>
</protein>
<reference evidence="2" key="1">
    <citation type="journal article" date="2023" name="Mol. Phylogenet. Evol.">
        <title>Genome-scale phylogeny and comparative genomics of the fungal order Sordariales.</title>
        <authorList>
            <person name="Hensen N."/>
            <person name="Bonometti L."/>
            <person name="Westerberg I."/>
            <person name="Brannstrom I.O."/>
            <person name="Guillou S."/>
            <person name="Cros-Aarteil S."/>
            <person name="Calhoun S."/>
            <person name="Haridas S."/>
            <person name="Kuo A."/>
            <person name="Mondo S."/>
            <person name="Pangilinan J."/>
            <person name="Riley R."/>
            <person name="LaButti K."/>
            <person name="Andreopoulos B."/>
            <person name="Lipzen A."/>
            <person name="Chen C."/>
            <person name="Yan M."/>
            <person name="Daum C."/>
            <person name="Ng V."/>
            <person name="Clum A."/>
            <person name="Steindorff A."/>
            <person name="Ohm R.A."/>
            <person name="Martin F."/>
            <person name="Silar P."/>
            <person name="Natvig D.O."/>
            <person name="Lalanne C."/>
            <person name="Gautier V."/>
            <person name="Ament-Velasquez S.L."/>
            <person name="Kruys A."/>
            <person name="Hutchinson M.I."/>
            <person name="Powell A.J."/>
            <person name="Barry K."/>
            <person name="Miller A.N."/>
            <person name="Grigoriev I.V."/>
            <person name="Debuchy R."/>
            <person name="Gladieux P."/>
            <person name="Hiltunen Thoren M."/>
            <person name="Johannesson H."/>
        </authorList>
    </citation>
    <scope>NUCLEOTIDE SEQUENCE</scope>
    <source>
        <strain evidence="2">FGSC 1904</strain>
    </source>
</reference>
<evidence type="ECO:0000313" key="3">
    <source>
        <dbReference type="Proteomes" id="UP001281003"/>
    </source>
</evidence>
<keyword evidence="3" id="KW-1185">Reference proteome</keyword>